<comment type="subunit">
    <text evidence="8">Composed of 13 different subunits. Subunits NuoA, H, J, K, L, M, N constitute the membrane sector of the complex.</text>
</comment>
<evidence type="ECO:0000313" key="15">
    <source>
        <dbReference type="Proteomes" id="UP000066321"/>
    </source>
</evidence>
<dbReference type="OrthoDB" id="9768329at2"/>
<dbReference type="GO" id="GO:0008137">
    <property type="term" value="F:NADH dehydrogenase (ubiquinone) activity"/>
    <property type="evidence" value="ECO:0007669"/>
    <property type="project" value="InterPro"/>
</dbReference>
<evidence type="ECO:0000313" key="14">
    <source>
        <dbReference type="EMBL" id="ALD15128.1"/>
    </source>
</evidence>
<evidence type="ECO:0000256" key="3">
    <source>
        <dbReference type="ARBA" id="ARBA00019906"/>
    </source>
</evidence>
<dbReference type="PANTHER" id="PTHR43507:SF1">
    <property type="entry name" value="NADH-UBIQUINONE OXIDOREDUCTASE CHAIN 4"/>
    <property type="match status" value="1"/>
</dbReference>
<dbReference type="NCBIfam" id="TIGR01972">
    <property type="entry name" value="NDH_I_M"/>
    <property type="match status" value="1"/>
</dbReference>
<dbReference type="AlphaFoldDB" id="A0A0M5K0G9"/>
<keyword evidence="6 12" id="KW-0472">Membrane</keyword>
<dbReference type="GO" id="GO:0012505">
    <property type="term" value="C:endomembrane system"/>
    <property type="evidence" value="ECO:0007669"/>
    <property type="project" value="UniProtKB-SubCell"/>
</dbReference>
<evidence type="ECO:0000256" key="9">
    <source>
        <dbReference type="ARBA" id="ARBA00031584"/>
    </source>
</evidence>
<dbReference type="GO" id="GO:0016020">
    <property type="term" value="C:membrane"/>
    <property type="evidence" value="ECO:0007669"/>
    <property type="project" value="UniProtKB-SubCell"/>
</dbReference>
<feature type="transmembrane region" description="Helical" evidence="12">
    <location>
        <begin position="381"/>
        <end position="398"/>
    </location>
</feature>
<dbReference type="RefSeq" id="WP_053940140.1">
    <property type="nucleotide sequence ID" value="NZ_CP009253.1"/>
</dbReference>
<evidence type="ECO:0000256" key="11">
    <source>
        <dbReference type="RuleBase" id="RU000320"/>
    </source>
</evidence>
<dbReference type="GO" id="GO:0042773">
    <property type="term" value="P:ATP synthesis coupled electron transport"/>
    <property type="evidence" value="ECO:0007669"/>
    <property type="project" value="InterPro"/>
</dbReference>
<dbReference type="PATRIC" id="fig|1265350.3.peg.159"/>
<sequence length="512" mass="58851">MLLSLLVIIPFFGSIISFFSFQLKQCIPRYVAIFSIVLTLLISIKLWFFDSSHVYQIKNYPHWNHELILSWIPRFGVEFHLAVDSFSMIMLFLTFFLGIISIFSAWNEVKENEGFFYFNIMLALTGVIGIFIACDLFLFFFFWEIVSIPMYFLIALWGNNKKNKTHAINAANKFFIYSQISGLLILISTFLLVFNYYQNTHVFTFNYNLLLFNSINPNIEYMIMLAFFIAFVIKMPIVPFHSWLSDFHVESSYCGSIDIIGALLKTAPYALFRYNITLFPNSMHKFAPIAMFLGLFSIFYGSLLAFSQTNIKRLIAYASISHMGLILIAIYSNNEISFQGIVVQIISSSLSTAALCILSGQIYKYFKTQNILEMGGFWSNFYWIPAFSLFFSLANLGLPGTGNFIGEFLILFGMFKTYSIVSVIAVISIVFSSIYSLHMMQRIYYGSSKQKHAIIFPNMKEFGISIILIFTLLFVGLIPQKILNISTDTISSIYYFQKKIVNSISKQGFNKQ</sequence>
<keyword evidence="5 12" id="KW-1133">Transmembrane helix</keyword>
<dbReference type="InterPro" id="IPR001750">
    <property type="entry name" value="ND/Mrp_TM"/>
</dbReference>
<dbReference type="GO" id="GO:0003954">
    <property type="term" value="F:NADH dehydrogenase activity"/>
    <property type="evidence" value="ECO:0007669"/>
    <property type="project" value="TreeGrafter"/>
</dbReference>
<feature type="transmembrane region" description="Helical" evidence="12">
    <location>
        <begin position="286"/>
        <end position="307"/>
    </location>
</feature>
<feature type="transmembrane region" description="Helical" evidence="12">
    <location>
        <begin position="252"/>
        <end position="274"/>
    </location>
</feature>
<dbReference type="PRINTS" id="PR01437">
    <property type="entry name" value="NUOXDRDTASE4"/>
</dbReference>
<feature type="transmembrane region" description="Helical" evidence="12">
    <location>
        <begin position="338"/>
        <end position="360"/>
    </location>
</feature>
<evidence type="ECO:0000256" key="4">
    <source>
        <dbReference type="ARBA" id="ARBA00022692"/>
    </source>
</evidence>
<dbReference type="InterPro" id="IPR003918">
    <property type="entry name" value="NADH_UbQ_OxRdtase"/>
</dbReference>
<evidence type="ECO:0000256" key="10">
    <source>
        <dbReference type="ARBA" id="ARBA00032798"/>
    </source>
</evidence>
<dbReference type="EMBL" id="CP009253">
    <property type="protein sequence ID" value="ALD15128.1"/>
    <property type="molecule type" value="Genomic_DNA"/>
</dbReference>
<dbReference type="GO" id="GO:0048039">
    <property type="term" value="F:ubiquinone binding"/>
    <property type="evidence" value="ECO:0007669"/>
    <property type="project" value="TreeGrafter"/>
</dbReference>
<evidence type="ECO:0000256" key="1">
    <source>
        <dbReference type="ARBA" id="ARBA00004127"/>
    </source>
</evidence>
<feature type="transmembrane region" description="Helical" evidence="12">
    <location>
        <begin position="139"/>
        <end position="158"/>
    </location>
</feature>
<evidence type="ECO:0000256" key="12">
    <source>
        <dbReference type="SAM" id="Phobius"/>
    </source>
</evidence>
<evidence type="ECO:0000256" key="5">
    <source>
        <dbReference type="ARBA" id="ARBA00022989"/>
    </source>
</evidence>
<dbReference type="GO" id="GO:0015990">
    <property type="term" value="P:electron transport coupled proton transport"/>
    <property type="evidence" value="ECO:0007669"/>
    <property type="project" value="TreeGrafter"/>
</dbReference>
<organism evidence="14 15">
    <name type="scientific">Buchnera aphidicola</name>
    <name type="common">Aphis glycines</name>
    <dbReference type="NCBI Taxonomy" id="1265350"/>
    <lineage>
        <taxon>Bacteria</taxon>
        <taxon>Pseudomonadati</taxon>
        <taxon>Pseudomonadota</taxon>
        <taxon>Gammaproteobacteria</taxon>
        <taxon>Enterobacterales</taxon>
        <taxon>Erwiniaceae</taxon>
        <taxon>Buchnera</taxon>
    </lineage>
</organism>
<reference evidence="14 15" key="1">
    <citation type="journal article" date="2015" name="J Genomics">
        <title>Whole Genome Sequence of the Soybean Aphid Endosymbiont Buchnera aphidicola and Genetic Differentiation among Biotype-Specific Strains.</title>
        <authorList>
            <person name="Cassone B.J."/>
            <person name="Wenger J.A."/>
            <person name="Michel A.P."/>
        </authorList>
    </citation>
    <scope>NUCLEOTIDE SEQUENCE [LARGE SCALE GENOMIC DNA]</scope>
    <source>
        <strain evidence="14 15">BAg</strain>
    </source>
</reference>
<feature type="transmembrane region" description="Helical" evidence="12">
    <location>
        <begin position="314"/>
        <end position="332"/>
    </location>
</feature>
<comment type="similarity">
    <text evidence="2">Belongs to the complex I subunit 4 family.</text>
</comment>
<dbReference type="STRING" id="1265350.IX46_00855"/>
<feature type="transmembrane region" description="Helical" evidence="12">
    <location>
        <begin position="79"/>
        <end position="103"/>
    </location>
</feature>
<protein>
    <recommendedName>
        <fullName evidence="3">NADH-quinone oxidoreductase subunit M</fullName>
    </recommendedName>
    <alternativeName>
        <fullName evidence="9">NADH dehydrogenase I subunit M</fullName>
    </alternativeName>
    <alternativeName>
        <fullName evidence="10">NDH-1 subunit M</fullName>
    </alternativeName>
</protein>
<dbReference type="InterPro" id="IPR010227">
    <property type="entry name" value="NADH_Q_OxRdtase_chainM/4"/>
</dbReference>
<feature type="transmembrane region" description="Helical" evidence="12">
    <location>
        <begin position="30"/>
        <end position="49"/>
    </location>
</feature>
<gene>
    <name evidence="14" type="ORF">IX46_00855</name>
</gene>
<evidence type="ECO:0000256" key="8">
    <source>
        <dbReference type="ARBA" id="ARBA00025811"/>
    </source>
</evidence>
<feature type="domain" description="NADH:quinone oxidoreductase/Mrp antiporter transmembrane" evidence="13">
    <location>
        <begin position="133"/>
        <end position="432"/>
    </location>
</feature>
<comment type="function">
    <text evidence="7">NDH-1 shuttles electrons from NADH, via FMN and iron-sulfur (Fe-S) centers, to quinones in the respiratory chain. Couples the redox reaction to proton translocation (for every two electrons transferred, four hydrogen ions are translocated across the cytoplasmic membrane), and thus conserves the redox energy in a proton gradient.</text>
</comment>
<evidence type="ECO:0000256" key="7">
    <source>
        <dbReference type="ARBA" id="ARBA00025189"/>
    </source>
</evidence>
<dbReference type="Pfam" id="PF00361">
    <property type="entry name" value="Proton_antipo_M"/>
    <property type="match status" value="1"/>
</dbReference>
<accession>A0A0M5K0G9</accession>
<evidence type="ECO:0000259" key="13">
    <source>
        <dbReference type="Pfam" id="PF00361"/>
    </source>
</evidence>
<feature type="transmembrane region" description="Helical" evidence="12">
    <location>
        <begin position="418"/>
        <end position="438"/>
    </location>
</feature>
<comment type="subcellular location">
    <subcellularLocation>
        <location evidence="1">Endomembrane system</location>
        <topology evidence="1">Multi-pass membrane protein</topology>
    </subcellularLocation>
    <subcellularLocation>
        <location evidence="11">Membrane</location>
        <topology evidence="11">Multi-pass membrane protein</topology>
    </subcellularLocation>
</comment>
<dbReference type="PANTHER" id="PTHR43507">
    <property type="entry name" value="NADH-UBIQUINONE OXIDOREDUCTASE CHAIN 4"/>
    <property type="match status" value="1"/>
</dbReference>
<name>A0A0M5K0G9_9GAMM</name>
<feature type="transmembrane region" description="Helical" evidence="12">
    <location>
        <begin position="6"/>
        <end position="23"/>
    </location>
</feature>
<evidence type="ECO:0000256" key="6">
    <source>
        <dbReference type="ARBA" id="ARBA00023136"/>
    </source>
</evidence>
<proteinExistence type="inferred from homology"/>
<feature type="transmembrane region" description="Helical" evidence="12">
    <location>
        <begin position="115"/>
        <end position="133"/>
    </location>
</feature>
<keyword evidence="4 11" id="KW-0812">Transmembrane</keyword>
<feature type="transmembrane region" description="Helical" evidence="12">
    <location>
        <begin position="459"/>
        <end position="478"/>
    </location>
</feature>
<feature type="transmembrane region" description="Helical" evidence="12">
    <location>
        <begin position="218"/>
        <end position="240"/>
    </location>
</feature>
<dbReference type="KEGG" id="baph:IX46_00855"/>
<dbReference type="Proteomes" id="UP000066321">
    <property type="component" value="Chromosome"/>
</dbReference>
<feature type="transmembrane region" description="Helical" evidence="12">
    <location>
        <begin position="174"/>
        <end position="198"/>
    </location>
</feature>
<evidence type="ECO:0000256" key="2">
    <source>
        <dbReference type="ARBA" id="ARBA00009025"/>
    </source>
</evidence>